<dbReference type="PANTHER" id="PTHR35867">
    <property type="entry name" value="PROTEIN RSEC"/>
    <property type="match status" value="1"/>
</dbReference>
<evidence type="ECO:0000313" key="3">
    <source>
        <dbReference type="Proteomes" id="UP000244902"/>
    </source>
</evidence>
<keyword evidence="1" id="KW-0812">Transmembrane</keyword>
<dbReference type="PANTHER" id="PTHR35867:SF1">
    <property type="entry name" value="PROTEIN RSEC"/>
    <property type="match status" value="1"/>
</dbReference>
<reference evidence="2 3" key="1">
    <citation type="submission" date="2017-06" db="EMBL/GenBank/DDBJ databases">
        <title>Azoarcus sp. TSNA42 complete genome sequence.</title>
        <authorList>
            <person name="Woo J.-H."/>
            <person name="Kim H.-S."/>
        </authorList>
    </citation>
    <scope>NUCLEOTIDE SEQUENCE [LARGE SCALE GENOMIC DNA]</scope>
    <source>
        <strain evidence="2 3">TSNA42</strain>
    </source>
</reference>
<gene>
    <name evidence="2" type="ORF">CEW87_16905</name>
</gene>
<dbReference type="PIRSF" id="PIRSF004923">
    <property type="entry name" value="RseC"/>
    <property type="match status" value="1"/>
</dbReference>
<feature type="transmembrane region" description="Helical" evidence="1">
    <location>
        <begin position="74"/>
        <end position="96"/>
    </location>
</feature>
<name>A0A2U8H6U1_9RHOO</name>
<evidence type="ECO:0000313" key="2">
    <source>
        <dbReference type="EMBL" id="AWI80896.1"/>
    </source>
</evidence>
<dbReference type="InterPro" id="IPR007359">
    <property type="entry name" value="SigmaE_reg_RseC_MucC"/>
</dbReference>
<dbReference type="Proteomes" id="UP000244902">
    <property type="component" value="Chromosome"/>
</dbReference>
<keyword evidence="1" id="KW-0472">Membrane</keyword>
<dbReference type="Pfam" id="PF04246">
    <property type="entry name" value="RseC_MucC"/>
    <property type="match status" value="1"/>
</dbReference>
<proteinExistence type="predicted"/>
<dbReference type="AlphaFoldDB" id="A0A2U8H6U1"/>
<keyword evidence="1" id="KW-1133">Transmembrane helix</keyword>
<sequence>MIEAPAEVVRVDGGTAWVRLSEKQGGCGRCDEPGGCRSMRITDTFGSPNQVFTLDDPLGLHPGERVRITIPDGAPLRAALLSYGLAVLLMLGGAAAGSLFSDAGQADLGAGLGVLCGLGLAVFINRLLARSRNWRGGLRMTLSRDLTACSHAHHS</sequence>
<dbReference type="EMBL" id="CP022188">
    <property type="protein sequence ID" value="AWI80896.1"/>
    <property type="molecule type" value="Genomic_DNA"/>
</dbReference>
<dbReference type="OrthoDB" id="8536337at2"/>
<dbReference type="RefSeq" id="WP_108974866.1">
    <property type="nucleotide sequence ID" value="NZ_CP022188.1"/>
</dbReference>
<feature type="transmembrane region" description="Helical" evidence="1">
    <location>
        <begin position="108"/>
        <end position="129"/>
    </location>
</feature>
<organism evidence="2 3">
    <name type="scientific">Parazoarcus communis</name>
    <dbReference type="NCBI Taxonomy" id="41977"/>
    <lineage>
        <taxon>Bacteria</taxon>
        <taxon>Pseudomonadati</taxon>
        <taxon>Pseudomonadota</taxon>
        <taxon>Betaproteobacteria</taxon>
        <taxon>Rhodocyclales</taxon>
        <taxon>Zoogloeaceae</taxon>
        <taxon>Parazoarcus</taxon>
    </lineage>
</organism>
<dbReference type="InterPro" id="IPR026268">
    <property type="entry name" value="RseC"/>
</dbReference>
<accession>A0A2U8H6U1</accession>
<evidence type="ECO:0000256" key="1">
    <source>
        <dbReference type="SAM" id="Phobius"/>
    </source>
</evidence>
<protein>
    <submittedName>
        <fullName evidence="2">Fis family transcriptional regulator</fullName>
    </submittedName>
</protein>